<evidence type="ECO:0000313" key="1">
    <source>
        <dbReference type="EMBL" id="AJI21142.1"/>
    </source>
</evidence>
<evidence type="ECO:0008006" key="3">
    <source>
        <dbReference type="Google" id="ProtNLM"/>
    </source>
</evidence>
<dbReference type="PANTHER" id="PTHR34821">
    <property type="entry name" value="INNER MEMBRANE PROTEIN YDCZ"/>
    <property type="match status" value="1"/>
</dbReference>
<dbReference type="EMBL" id="CP009920">
    <property type="protein sequence ID" value="AJI21142.1"/>
    <property type="molecule type" value="Genomic_DNA"/>
</dbReference>
<sequence>MIIFLIIFAILAGMALPTQFSVNAQLRSVVHSPIIASTISFIVGAIILLIISLFGKGMSVNKEWFAAPWWVWTGGLLGAFYVVASIVLIPRLGATATVAYILAGQMVASTLIDHFGLIGVHVHSLSIPRVIGVVLIIVGVIIIQKF</sequence>
<accession>A0A0B6AJ95</accession>
<protein>
    <recommendedName>
        <fullName evidence="3">DMT family transporter</fullName>
    </recommendedName>
</protein>
<dbReference type="AlphaFoldDB" id="A0A0B6AJ95"/>
<proteinExistence type="predicted"/>
<organism evidence="1 2">
    <name type="scientific">Priestia megaterium (strain ATCC 14581 / DSM 32 / CCUG 1817 / JCM 2506 / NBRC 15308 / NCIMB 9376 / NCTC 10342 / NRRL B-14308 / VKM B-512 / Ford 19)</name>
    <name type="common">Bacillus megaterium</name>
    <dbReference type="NCBI Taxonomy" id="1348623"/>
    <lineage>
        <taxon>Bacteria</taxon>
        <taxon>Bacillati</taxon>
        <taxon>Bacillota</taxon>
        <taxon>Bacilli</taxon>
        <taxon>Bacillales</taxon>
        <taxon>Bacillaceae</taxon>
        <taxon>Priestia</taxon>
    </lineage>
</organism>
<dbReference type="GO" id="GO:0005886">
    <property type="term" value="C:plasma membrane"/>
    <property type="evidence" value="ECO:0007669"/>
    <property type="project" value="TreeGrafter"/>
</dbReference>
<dbReference type="Pfam" id="PF04657">
    <property type="entry name" value="DMT_YdcZ"/>
    <property type="match status" value="1"/>
</dbReference>
<gene>
    <name evidence="1" type="ORF">BG04_4161</name>
</gene>
<name>A0A0B6AJ95_PRIM2</name>
<dbReference type="PANTHER" id="PTHR34821:SF2">
    <property type="entry name" value="INNER MEMBRANE PROTEIN YDCZ"/>
    <property type="match status" value="1"/>
</dbReference>
<dbReference type="KEGG" id="bmeg:BG04_4161"/>
<dbReference type="HOGENOM" id="CLU_068878_1_1_9"/>
<dbReference type="RefSeq" id="WP_016766641.1">
    <property type="nucleotide sequence ID" value="NZ_BCVB01000005.1"/>
</dbReference>
<dbReference type="InterPro" id="IPR006750">
    <property type="entry name" value="YdcZ"/>
</dbReference>
<evidence type="ECO:0000313" key="2">
    <source>
        <dbReference type="Proteomes" id="UP000031829"/>
    </source>
</evidence>
<dbReference type="Proteomes" id="UP000031829">
    <property type="component" value="Chromosome"/>
</dbReference>
<dbReference type="GeneID" id="93642178"/>
<reference evidence="1 2" key="1">
    <citation type="journal article" date="2015" name="Genome Announc.">
        <title>Complete genome sequences for 35 biothreat assay-relevant bacillus species.</title>
        <authorList>
            <person name="Johnson S.L."/>
            <person name="Daligault H.E."/>
            <person name="Davenport K.W."/>
            <person name="Jaissle J."/>
            <person name="Frey K.G."/>
            <person name="Ladner J.T."/>
            <person name="Broomall S.M."/>
            <person name="Bishop-Lilly K.A."/>
            <person name="Bruce D.C."/>
            <person name="Gibbons H.S."/>
            <person name="Coyne S.R."/>
            <person name="Lo C.C."/>
            <person name="Meincke L."/>
            <person name="Munk A.C."/>
            <person name="Koroleva G.I."/>
            <person name="Rosenzweig C.N."/>
            <person name="Palacios G.F."/>
            <person name="Redden C.L."/>
            <person name="Minogue T.D."/>
            <person name="Chain P.S."/>
        </authorList>
    </citation>
    <scope>NUCLEOTIDE SEQUENCE [LARGE SCALE GENOMIC DNA]</scope>
    <source>
        <strain evidence="2">ATCC 14581 / DSM 32 / JCM 2506 / NBRC 15308 / NCIMB 9376 / NCTC 10342 / NRRL B-14308 / VKM B-512</strain>
    </source>
</reference>